<protein>
    <submittedName>
        <fullName evidence="3">Uncharacterized protein</fullName>
    </submittedName>
</protein>
<organism evidence="3 7">
    <name type="scientific">Phytophthora rubi</name>
    <dbReference type="NCBI Taxonomy" id="129364"/>
    <lineage>
        <taxon>Eukaryota</taxon>
        <taxon>Sar</taxon>
        <taxon>Stramenopiles</taxon>
        <taxon>Oomycota</taxon>
        <taxon>Peronosporomycetes</taxon>
        <taxon>Peronosporales</taxon>
        <taxon>Peronosporaceae</taxon>
        <taxon>Phytophthora</taxon>
    </lineage>
</organism>
<dbReference type="EMBL" id="QXFU01000226">
    <property type="protein sequence ID" value="KAE9039717.1"/>
    <property type="molecule type" value="Genomic_DNA"/>
</dbReference>
<feature type="region of interest" description="Disordered" evidence="1">
    <location>
        <begin position="1"/>
        <end position="203"/>
    </location>
</feature>
<evidence type="ECO:0000313" key="6">
    <source>
        <dbReference type="Proteomes" id="UP000434957"/>
    </source>
</evidence>
<dbReference type="AlphaFoldDB" id="A0A6A3N2H6"/>
<accession>A0A6A3N2H6</accession>
<feature type="compositionally biased region" description="Low complexity" evidence="1">
    <location>
        <begin position="88"/>
        <end position="97"/>
    </location>
</feature>
<sequence>MTTETQIIVRAAPDALGAAGPAKYHADAPTPGEEEEKPPAPVSTKHSGDPEGAKDASDSKKPANNTKEASASKKHAKASDEAKKPPASKKLTAAAAKPKTKAKKTPASSKTTRRTKKVTASSKPAPKKPAVNKPAAKQLPKKKGPAKESPQTSKLPPKRTYVLRSVPTRRRAASRPTRTPRTPGMSVALTLLLPRRLPEPERL</sequence>
<evidence type="ECO:0000313" key="5">
    <source>
        <dbReference type="Proteomes" id="UP000429607"/>
    </source>
</evidence>
<reference evidence="5 7" key="1">
    <citation type="submission" date="2018-09" db="EMBL/GenBank/DDBJ databases">
        <title>Genomic investigation of the strawberry pathogen Phytophthora fragariae indicates pathogenicity is determined by transcriptional variation in three key races.</title>
        <authorList>
            <person name="Adams T.M."/>
            <person name="Armitage A.D."/>
            <person name="Sobczyk M.K."/>
            <person name="Bates H.J."/>
            <person name="Dunwell J.M."/>
            <person name="Nellist C.F."/>
            <person name="Harrison R.J."/>
        </authorList>
    </citation>
    <scope>NUCLEOTIDE SEQUENCE [LARGE SCALE GENOMIC DNA]</scope>
    <source>
        <strain evidence="2 5">SCRP249</strain>
        <strain evidence="3 7">SCRP324</strain>
        <strain evidence="4 6">SCRP333</strain>
    </source>
</reference>
<evidence type="ECO:0000313" key="7">
    <source>
        <dbReference type="Proteomes" id="UP000435112"/>
    </source>
</evidence>
<dbReference type="Proteomes" id="UP000429607">
    <property type="component" value="Unassembled WGS sequence"/>
</dbReference>
<feature type="compositionally biased region" description="Low complexity" evidence="1">
    <location>
        <begin position="11"/>
        <end position="22"/>
    </location>
</feature>
<feature type="compositionally biased region" description="Low complexity" evidence="1">
    <location>
        <begin position="174"/>
        <end position="183"/>
    </location>
</feature>
<proteinExistence type="predicted"/>
<feature type="compositionally biased region" description="Low complexity" evidence="1">
    <location>
        <begin position="118"/>
        <end position="137"/>
    </location>
</feature>
<evidence type="ECO:0000313" key="4">
    <source>
        <dbReference type="EMBL" id="KAE9344534.1"/>
    </source>
</evidence>
<evidence type="ECO:0000256" key="1">
    <source>
        <dbReference type="SAM" id="MobiDB-lite"/>
    </source>
</evidence>
<dbReference type="Proteomes" id="UP000434957">
    <property type="component" value="Unassembled WGS sequence"/>
</dbReference>
<comment type="caution">
    <text evidence="3">The sequence shown here is derived from an EMBL/GenBank/DDBJ whole genome shotgun (WGS) entry which is preliminary data.</text>
</comment>
<gene>
    <name evidence="2" type="ORF">PR001_g8662</name>
    <name evidence="3" type="ORF">PR002_g5351</name>
    <name evidence="4" type="ORF">PR003_g8417</name>
</gene>
<dbReference type="EMBL" id="QXFV01000463">
    <property type="protein sequence ID" value="KAE9036806.1"/>
    <property type="molecule type" value="Genomic_DNA"/>
</dbReference>
<feature type="compositionally biased region" description="Basic and acidic residues" evidence="1">
    <location>
        <begin position="46"/>
        <end position="61"/>
    </location>
</feature>
<dbReference type="OrthoDB" id="10535428at2759"/>
<name>A0A6A3N2H6_9STRA</name>
<dbReference type="Proteomes" id="UP000435112">
    <property type="component" value="Unassembled WGS sequence"/>
</dbReference>
<keyword evidence="6" id="KW-1185">Reference proteome</keyword>
<evidence type="ECO:0000313" key="2">
    <source>
        <dbReference type="EMBL" id="KAE9036806.1"/>
    </source>
</evidence>
<evidence type="ECO:0000313" key="3">
    <source>
        <dbReference type="EMBL" id="KAE9039717.1"/>
    </source>
</evidence>
<dbReference type="EMBL" id="QXFT01000418">
    <property type="protein sequence ID" value="KAE9344534.1"/>
    <property type="molecule type" value="Genomic_DNA"/>
</dbReference>